<name>A0A8A7KBI1_9FIRM</name>
<evidence type="ECO:0000256" key="1">
    <source>
        <dbReference type="ARBA" id="ARBA00005121"/>
    </source>
</evidence>
<evidence type="ECO:0000256" key="2">
    <source>
        <dbReference type="ARBA" id="ARBA00007487"/>
    </source>
</evidence>
<dbReference type="Pfam" id="PF01923">
    <property type="entry name" value="Cob_adeno_trans"/>
    <property type="match status" value="1"/>
</dbReference>
<keyword evidence="8 14" id="KW-0067">ATP-binding</keyword>
<evidence type="ECO:0000256" key="14">
    <source>
        <dbReference type="RuleBase" id="RU366026"/>
    </source>
</evidence>
<comment type="pathway">
    <text evidence="1 14">Cofactor biosynthesis; adenosylcobalamin biosynthesis; adenosylcobalamin from cob(II)yrinate a,c-diamide: step 2/7.</text>
</comment>
<evidence type="ECO:0000256" key="8">
    <source>
        <dbReference type="ARBA" id="ARBA00022840"/>
    </source>
</evidence>
<evidence type="ECO:0000313" key="16">
    <source>
        <dbReference type="EMBL" id="QTL98801.1"/>
    </source>
</evidence>
<proteinExistence type="inferred from homology"/>
<dbReference type="EMBL" id="CP046640">
    <property type="protein sequence ID" value="QTL98801.1"/>
    <property type="molecule type" value="Genomic_DNA"/>
</dbReference>
<organism evidence="16 17">
    <name type="scientific">Iocasia fonsfrigidae</name>
    <dbReference type="NCBI Taxonomy" id="2682810"/>
    <lineage>
        <taxon>Bacteria</taxon>
        <taxon>Bacillati</taxon>
        <taxon>Bacillota</taxon>
        <taxon>Clostridia</taxon>
        <taxon>Halanaerobiales</taxon>
        <taxon>Halanaerobiaceae</taxon>
        <taxon>Iocasia</taxon>
    </lineage>
</organism>
<evidence type="ECO:0000256" key="6">
    <source>
        <dbReference type="ARBA" id="ARBA00022679"/>
    </source>
</evidence>
<dbReference type="EC" id="2.5.1.17" evidence="3 14"/>
<reference evidence="16" key="1">
    <citation type="submission" date="2019-12" db="EMBL/GenBank/DDBJ databases">
        <authorList>
            <person name="zhang j."/>
            <person name="sun C.M."/>
        </authorList>
    </citation>
    <scope>NUCLEOTIDE SEQUENCE</scope>
    <source>
        <strain evidence="16">NS-1</strain>
    </source>
</reference>
<dbReference type="NCBIfam" id="TIGR00636">
    <property type="entry name" value="PduO_Nterm"/>
    <property type="match status" value="1"/>
</dbReference>
<evidence type="ECO:0000256" key="3">
    <source>
        <dbReference type="ARBA" id="ARBA00012454"/>
    </source>
</evidence>
<keyword evidence="7 14" id="KW-0547">Nucleotide-binding</keyword>
<dbReference type="GO" id="GO:0005524">
    <property type="term" value="F:ATP binding"/>
    <property type="evidence" value="ECO:0007669"/>
    <property type="project" value="UniProtKB-UniRule"/>
</dbReference>
<evidence type="ECO:0000256" key="12">
    <source>
        <dbReference type="ARBA" id="ARBA00048555"/>
    </source>
</evidence>
<keyword evidence="5 14" id="KW-0169">Cobalamin biosynthesis</keyword>
<accession>A0A8A7KBI1</accession>
<keyword evidence="6 14" id="KW-0808">Transferase</keyword>
<dbReference type="Proteomes" id="UP000665020">
    <property type="component" value="Chromosome"/>
</dbReference>
<evidence type="ECO:0000256" key="7">
    <source>
        <dbReference type="ARBA" id="ARBA00022741"/>
    </source>
</evidence>
<dbReference type="KEGG" id="ifn:GM661_12930"/>
<dbReference type="PANTHER" id="PTHR12213:SF0">
    <property type="entry name" value="CORRINOID ADENOSYLTRANSFERASE MMAB"/>
    <property type="match status" value="1"/>
</dbReference>
<keyword evidence="17" id="KW-1185">Reference proteome</keyword>
<dbReference type="RefSeq" id="WP_230867198.1">
    <property type="nucleotide sequence ID" value="NZ_CP046640.1"/>
</dbReference>
<dbReference type="InterPro" id="IPR029499">
    <property type="entry name" value="PduO-typ"/>
</dbReference>
<dbReference type="GO" id="GO:0009236">
    <property type="term" value="P:cobalamin biosynthetic process"/>
    <property type="evidence" value="ECO:0007669"/>
    <property type="project" value="UniProtKB-UniRule"/>
</dbReference>
<dbReference type="InterPro" id="IPR016030">
    <property type="entry name" value="CblAdoTrfase-like"/>
</dbReference>
<evidence type="ECO:0000259" key="15">
    <source>
        <dbReference type="Pfam" id="PF01923"/>
    </source>
</evidence>
<dbReference type="Gene3D" id="1.20.1200.10">
    <property type="entry name" value="Cobalamin adenosyltransferase-like"/>
    <property type="match status" value="1"/>
</dbReference>
<evidence type="ECO:0000256" key="9">
    <source>
        <dbReference type="ARBA" id="ARBA00031529"/>
    </source>
</evidence>
<evidence type="ECO:0000256" key="10">
    <source>
        <dbReference type="ARBA" id="ARBA00033334"/>
    </source>
</evidence>
<dbReference type="InterPro" id="IPR036451">
    <property type="entry name" value="CblAdoTrfase-like_sf"/>
</dbReference>
<dbReference type="UniPathway" id="UPA00148">
    <property type="reaction ID" value="UER00233"/>
</dbReference>
<evidence type="ECO:0000256" key="5">
    <source>
        <dbReference type="ARBA" id="ARBA00022573"/>
    </source>
</evidence>
<evidence type="ECO:0000313" key="17">
    <source>
        <dbReference type="Proteomes" id="UP000665020"/>
    </source>
</evidence>
<evidence type="ECO:0000256" key="13">
    <source>
        <dbReference type="ARBA" id="ARBA00048692"/>
    </source>
</evidence>
<comment type="catalytic activity">
    <reaction evidence="12 14">
        <text>2 cob(II)yrinate a,c diamide + reduced [electron-transfer flavoprotein] + 2 ATP = 2 adenosylcob(III)yrinate a,c-diamide + 2 triphosphate + oxidized [electron-transfer flavoprotein] + 3 H(+)</text>
        <dbReference type="Rhea" id="RHEA:11528"/>
        <dbReference type="Rhea" id="RHEA-COMP:10685"/>
        <dbReference type="Rhea" id="RHEA-COMP:10686"/>
        <dbReference type="ChEBI" id="CHEBI:15378"/>
        <dbReference type="ChEBI" id="CHEBI:18036"/>
        <dbReference type="ChEBI" id="CHEBI:30616"/>
        <dbReference type="ChEBI" id="CHEBI:57692"/>
        <dbReference type="ChEBI" id="CHEBI:58307"/>
        <dbReference type="ChEBI" id="CHEBI:58503"/>
        <dbReference type="ChEBI" id="CHEBI:58537"/>
        <dbReference type="EC" id="2.5.1.17"/>
    </reaction>
</comment>
<gene>
    <name evidence="16" type="ORF">GM661_12930</name>
</gene>
<comment type="similarity">
    <text evidence="2 14">Belongs to the Cob(I)alamin adenosyltransferase family.</text>
</comment>
<comment type="catalytic activity">
    <reaction evidence="13 14">
        <text>2 cob(II)alamin + reduced [electron-transfer flavoprotein] + 2 ATP = 2 adenosylcob(III)alamin + 2 triphosphate + oxidized [electron-transfer flavoprotein] + 3 H(+)</text>
        <dbReference type="Rhea" id="RHEA:28671"/>
        <dbReference type="Rhea" id="RHEA-COMP:10685"/>
        <dbReference type="Rhea" id="RHEA-COMP:10686"/>
        <dbReference type="ChEBI" id="CHEBI:15378"/>
        <dbReference type="ChEBI" id="CHEBI:16304"/>
        <dbReference type="ChEBI" id="CHEBI:18036"/>
        <dbReference type="ChEBI" id="CHEBI:18408"/>
        <dbReference type="ChEBI" id="CHEBI:30616"/>
        <dbReference type="ChEBI" id="CHEBI:57692"/>
        <dbReference type="ChEBI" id="CHEBI:58307"/>
        <dbReference type="EC" id="2.5.1.17"/>
    </reaction>
</comment>
<evidence type="ECO:0000256" key="4">
    <source>
        <dbReference type="ARBA" id="ARBA00020963"/>
    </source>
</evidence>
<dbReference type="AlphaFoldDB" id="A0A8A7KBI1"/>
<evidence type="ECO:0000256" key="11">
    <source>
        <dbReference type="ARBA" id="ARBA00033354"/>
    </source>
</evidence>
<feature type="domain" description="Cobalamin adenosyltransferase-like" evidence="15">
    <location>
        <begin position="3"/>
        <end position="165"/>
    </location>
</feature>
<sequence length="187" mass="21550">MSIHTRRGDKGSTDLFSGERLKKSDIQVEAYGVIDEANSWLGLARVKNKYSDLNSLILSIQHKLFVVGAQLASLSKKPTEIIQQKDVDFLEEKIEELEKEVSIKGFIIPGDSELGSLLDIVRTIIRRAERKIIMTQEIKNIHFDIKLLKYINRLSDLLFMMSRVADRRFIIKSVTYKVRSILQNEEK</sequence>
<dbReference type="SUPFAM" id="SSF89028">
    <property type="entry name" value="Cobalamin adenosyltransferase-like"/>
    <property type="match status" value="1"/>
</dbReference>
<dbReference type="GO" id="GO:0008817">
    <property type="term" value="F:corrinoid adenosyltransferase activity"/>
    <property type="evidence" value="ECO:0007669"/>
    <property type="project" value="UniProtKB-UniRule"/>
</dbReference>
<dbReference type="PANTHER" id="PTHR12213">
    <property type="entry name" value="CORRINOID ADENOSYLTRANSFERASE"/>
    <property type="match status" value="1"/>
</dbReference>
<protein>
    <recommendedName>
        <fullName evidence="4 14">Corrinoid adenosyltransferase</fullName>
        <ecNumber evidence="3 14">2.5.1.17</ecNumber>
    </recommendedName>
    <alternativeName>
        <fullName evidence="9 14">Cob(II)alamin adenosyltransferase</fullName>
    </alternativeName>
    <alternativeName>
        <fullName evidence="11 14">Cob(II)yrinic acid a,c-diamide adenosyltransferase</fullName>
    </alternativeName>
    <alternativeName>
        <fullName evidence="10 14">Cobinamide/cobalamin adenosyltransferase</fullName>
    </alternativeName>
</protein>